<dbReference type="Proteomes" id="UP000092498">
    <property type="component" value="Chromosome"/>
</dbReference>
<dbReference type="EMBL" id="CP013244">
    <property type="protein sequence ID" value="ANP46967.1"/>
    <property type="molecule type" value="Genomic_DNA"/>
</dbReference>
<dbReference type="Gene3D" id="3.30.530.20">
    <property type="match status" value="1"/>
</dbReference>
<evidence type="ECO:0000313" key="4">
    <source>
        <dbReference type="Proteomes" id="UP000092498"/>
    </source>
</evidence>
<organism evidence="3 4">
    <name type="scientific">Candidatus Viadribacter manganicus</name>
    <dbReference type="NCBI Taxonomy" id="1759059"/>
    <lineage>
        <taxon>Bacteria</taxon>
        <taxon>Pseudomonadati</taxon>
        <taxon>Pseudomonadota</taxon>
        <taxon>Alphaproteobacteria</taxon>
        <taxon>Hyphomonadales</taxon>
        <taxon>Hyphomonadaceae</taxon>
        <taxon>Candidatus Viadribacter</taxon>
    </lineage>
</organism>
<accession>A0A1B1AK82</accession>
<protein>
    <recommendedName>
        <fullName evidence="2">Activator of Hsp90 ATPase homologue 1/2-like C-terminal domain-containing protein</fullName>
    </recommendedName>
</protein>
<dbReference type="InParanoid" id="A0A1B1AK82"/>
<dbReference type="InterPro" id="IPR023393">
    <property type="entry name" value="START-like_dom_sf"/>
</dbReference>
<reference evidence="3 4" key="1">
    <citation type="submission" date="2015-11" db="EMBL/GenBank/DDBJ databases">
        <title>Whole-Genome Sequence of Candidatus Oderbacter manganicum from the National Park Lower Oder Valley, Germany.</title>
        <authorList>
            <person name="Braun B."/>
            <person name="Liere K."/>
            <person name="Szewzyk U."/>
        </authorList>
    </citation>
    <scope>NUCLEOTIDE SEQUENCE [LARGE SCALE GENOMIC DNA]</scope>
    <source>
        <strain evidence="3 4">OTSz_A_272</strain>
    </source>
</reference>
<proteinExistence type="inferred from homology"/>
<evidence type="ECO:0000259" key="2">
    <source>
        <dbReference type="Pfam" id="PF08327"/>
    </source>
</evidence>
<dbReference type="AlphaFoldDB" id="A0A1B1AK82"/>
<gene>
    <name evidence="3" type="ORF">ATE48_14105</name>
</gene>
<dbReference type="KEGG" id="cbot:ATE48_14105"/>
<dbReference type="STRING" id="1759059.ATE48_14105"/>
<evidence type="ECO:0000256" key="1">
    <source>
        <dbReference type="ARBA" id="ARBA00006817"/>
    </source>
</evidence>
<feature type="domain" description="Activator of Hsp90 ATPase homologue 1/2-like C-terminal" evidence="2">
    <location>
        <begin position="17"/>
        <end position="147"/>
    </location>
</feature>
<dbReference type="OrthoDB" id="9805228at2"/>
<dbReference type="Pfam" id="PF08327">
    <property type="entry name" value="AHSA1"/>
    <property type="match status" value="1"/>
</dbReference>
<dbReference type="InterPro" id="IPR013538">
    <property type="entry name" value="ASHA1/2-like_C"/>
</dbReference>
<sequence>MSAQLADDELLITRDFDAPASLLFSLWSEVEHFSKWMGPEGFECPEAEIDFRIGGKYRGMIRSKDHGDSWFGGKYREIDPPNRLVFTWTWDTGPSGEVETLITITFRENDSGLTTMTFHQSPFINVERRNSHIGGWSSLFNKLAAYAAQQQVR</sequence>
<dbReference type="RefSeq" id="WP_066772548.1">
    <property type="nucleotide sequence ID" value="NZ_CP013244.1"/>
</dbReference>
<comment type="similarity">
    <text evidence="1">Belongs to the AHA1 family.</text>
</comment>
<name>A0A1B1AK82_9PROT</name>
<evidence type="ECO:0000313" key="3">
    <source>
        <dbReference type="EMBL" id="ANP46967.1"/>
    </source>
</evidence>
<dbReference type="CDD" id="cd07814">
    <property type="entry name" value="SRPBCC_CalC_Aha1-like"/>
    <property type="match status" value="1"/>
</dbReference>
<keyword evidence="4" id="KW-1185">Reference proteome</keyword>
<dbReference type="SUPFAM" id="SSF55961">
    <property type="entry name" value="Bet v1-like"/>
    <property type="match status" value="1"/>
</dbReference>